<name>A0A6N9PYU0_9BACL</name>
<dbReference type="SUPFAM" id="SSF49785">
    <property type="entry name" value="Galactose-binding domain-like"/>
    <property type="match status" value="1"/>
</dbReference>
<dbReference type="SUPFAM" id="SSF49265">
    <property type="entry name" value="Fibronectin type III"/>
    <property type="match status" value="1"/>
</dbReference>
<dbReference type="EMBL" id="SIJB01000008">
    <property type="protein sequence ID" value="NBI28046.1"/>
    <property type="molecule type" value="Genomic_DNA"/>
</dbReference>
<organism evidence="1 2">
    <name type="scientific">Chengkuizengella marina</name>
    <dbReference type="NCBI Taxonomy" id="2507566"/>
    <lineage>
        <taxon>Bacteria</taxon>
        <taxon>Bacillati</taxon>
        <taxon>Bacillota</taxon>
        <taxon>Bacilli</taxon>
        <taxon>Bacillales</taxon>
        <taxon>Paenibacillaceae</taxon>
        <taxon>Chengkuizengella</taxon>
    </lineage>
</organism>
<dbReference type="InterPro" id="IPR036116">
    <property type="entry name" value="FN3_sf"/>
</dbReference>
<evidence type="ECO:0000313" key="1">
    <source>
        <dbReference type="EMBL" id="NBI28046.1"/>
    </source>
</evidence>
<protein>
    <submittedName>
        <fullName evidence="1">Uncharacterized protein</fullName>
    </submittedName>
</protein>
<evidence type="ECO:0000313" key="2">
    <source>
        <dbReference type="Proteomes" id="UP000448943"/>
    </source>
</evidence>
<sequence>MKMRKRWFNSLLVFVMFFTMIFPSMGNTQLKSTLVTGSTWSGIIPELHFPSNTNSHLPDDTYDNRTIYKGLDPEDFVPVLLTIDNRDYYESQLAGESLSKLNDKFDEWDPNLDTFIGIYRTTPDTIVDEFVSGVTNITLMMNKDSYFARGVTVDVEEWLVKNAGSRTSAQDTFSYNVRFGLSEGQQQDVSLTTGFKGSNTTTLGFELHGLSASRSFTFEISQSESTSTGWSRNITTEDSQTRSATFGRNIPHLYSEYNWGVYQLESRLKMNYSTSNTFHELDDVFLNDINWLGLVLKKKSYVENITFDNFVYGRNEEVSVVPQEYVEEQLEESFGSDHAEPIEIPVGVTVTALTNDGSVEIAWNEVDDDRVSGYYILKDGEVLTRISERNETSWKDYGIKPNTRSEYQVASYIEIDQTYGSNTIQHNKIDLVSSLSDEVSVILPINKVSLNDPVIDSCSFTFSWEDDGAAFGERVYYQLWHENPSNGSTYFIGKFEGDGVKFNLNPELRDRLSIGSSNKFFVVKEVLYNGESLESQPSNSVNKTVTFDEGVYLFTKKDYKGNCVRVGHGNYNNITDVGISDNVLSSVMMIGDYLTHLYRDTGLNNDLDDNTNQTFFSDVSNLGDKDIGNDKVSSLKVREKKDGVYLFRGKNYKGGYNRVETSSSYTKYNQMTDVNFPNNELSSLKIVGDYAAILYDLKDFTEGYDVCYPGCTYQEQNSVSAFKEGTNDLSDYLVGNNTASSMKILKGKGVHLFTNDNWRKTNAKAGIGNYNNIDDDLPFPNDKLSAIVLIGDVTVELYQHNNYEGRKSTFTSHDRFLIDNNIGDNSTSSLKVYETPRNETDSEDDQYENKGVDVLNVPDDLQLLESPNDFSTFNWYNGGVEIQDIDGVVSTSEGSYPFQELTPNNINTSVYQNVSLNPQGKTFTFGIWLRADEPHKTTIKVQNADYSQSNGVKVDVTTDWQYFEVSKEFTEKSDKVTAVIWPGGYNETTESVYAFGASLIEN</sequence>
<keyword evidence="2" id="KW-1185">Reference proteome</keyword>
<proteinExistence type="predicted"/>
<dbReference type="InterPro" id="IPR008979">
    <property type="entry name" value="Galactose-bd-like_sf"/>
</dbReference>
<dbReference type="InterPro" id="IPR013783">
    <property type="entry name" value="Ig-like_fold"/>
</dbReference>
<accession>A0A6N9PYU0</accession>
<reference evidence="1 2" key="1">
    <citation type="submission" date="2019-01" db="EMBL/GenBank/DDBJ databases">
        <title>Chengkuizengella sp. nov., isolated from deep-sea sediment of East Pacific Ocean.</title>
        <authorList>
            <person name="Yang J."/>
            <person name="Lai Q."/>
            <person name="Shao Z."/>
        </authorList>
    </citation>
    <scope>NUCLEOTIDE SEQUENCE [LARGE SCALE GENOMIC DNA]</scope>
    <source>
        <strain evidence="1 2">YPA3-1-1</strain>
    </source>
</reference>
<dbReference type="Gene3D" id="2.60.20.10">
    <property type="entry name" value="Crystallins"/>
    <property type="match status" value="3"/>
</dbReference>
<dbReference type="AlphaFoldDB" id="A0A6N9PYU0"/>
<dbReference type="SUPFAM" id="SSF49695">
    <property type="entry name" value="gamma-Crystallin-like"/>
    <property type="match status" value="2"/>
</dbReference>
<dbReference type="Proteomes" id="UP000448943">
    <property type="component" value="Unassembled WGS sequence"/>
</dbReference>
<dbReference type="OrthoDB" id="2466620at2"/>
<dbReference type="Gene3D" id="2.60.120.260">
    <property type="entry name" value="Galactose-binding domain-like"/>
    <property type="match status" value="1"/>
</dbReference>
<comment type="caution">
    <text evidence="1">The sequence shown here is derived from an EMBL/GenBank/DDBJ whole genome shotgun (WGS) entry which is preliminary data.</text>
</comment>
<dbReference type="InterPro" id="IPR011024">
    <property type="entry name" value="G_crystallin-like"/>
</dbReference>
<dbReference type="Gene3D" id="2.60.40.10">
    <property type="entry name" value="Immunoglobulins"/>
    <property type="match status" value="1"/>
</dbReference>
<dbReference type="RefSeq" id="WP_160644618.1">
    <property type="nucleotide sequence ID" value="NZ_SIJB01000008.1"/>
</dbReference>
<gene>
    <name evidence="1" type="ORF">ERL59_03605</name>
</gene>